<dbReference type="OrthoDB" id="1730132at2759"/>
<evidence type="ECO:0000313" key="3">
    <source>
        <dbReference type="EMBL" id="EOA33070.1"/>
    </source>
</evidence>
<feature type="domain" description="Myb/SANT-like" evidence="2">
    <location>
        <begin position="15"/>
        <end position="102"/>
    </location>
</feature>
<keyword evidence="4" id="KW-1185">Reference proteome</keyword>
<dbReference type="Proteomes" id="UP000029121">
    <property type="component" value="Unassembled WGS sequence"/>
</dbReference>
<dbReference type="InterPro" id="IPR045026">
    <property type="entry name" value="LIMYB"/>
</dbReference>
<evidence type="ECO:0000259" key="2">
    <source>
        <dbReference type="Pfam" id="PF12776"/>
    </source>
</evidence>
<evidence type="ECO:0000313" key="4">
    <source>
        <dbReference type="Proteomes" id="UP000029121"/>
    </source>
</evidence>
<organism evidence="3 4">
    <name type="scientific">Capsella rubella</name>
    <dbReference type="NCBI Taxonomy" id="81985"/>
    <lineage>
        <taxon>Eukaryota</taxon>
        <taxon>Viridiplantae</taxon>
        <taxon>Streptophyta</taxon>
        <taxon>Embryophyta</taxon>
        <taxon>Tracheophyta</taxon>
        <taxon>Spermatophyta</taxon>
        <taxon>Magnoliopsida</taxon>
        <taxon>eudicotyledons</taxon>
        <taxon>Gunneridae</taxon>
        <taxon>Pentapetalae</taxon>
        <taxon>rosids</taxon>
        <taxon>malvids</taxon>
        <taxon>Brassicales</taxon>
        <taxon>Brassicaceae</taxon>
        <taxon>Camelineae</taxon>
        <taxon>Capsella</taxon>
    </lineage>
</organism>
<proteinExistence type="predicted"/>
<protein>
    <recommendedName>
        <fullName evidence="2">Myb/SANT-like domain-containing protein</fullName>
    </recommendedName>
</protein>
<feature type="compositionally biased region" description="Basic and acidic residues" evidence="1">
    <location>
        <begin position="338"/>
        <end position="347"/>
    </location>
</feature>
<dbReference type="STRING" id="81985.R0I4Y8"/>
<reference evidence="4" key="1">
    <citation type="journal article" date="2013" name="Nat. Genet.">
        <title>The Capsella rubella genome and the genomic consequences of rapid mating system evolution.</title>
        <authorList>
            <person name="Slotte T."/>
            <person name="Hazzouri K.M."/>
            <person name="Agren J.A."/>
            <person name="Koenig D."/>
            <person name="Maumus F."/>
            <person name="Guo Y.L."/>
            <person name="Steige K."/>
            <person name="Platts A.E."/>
            <person name="Escobar J.S."/>
            <person name="Newman L.K."/>
            <person name="Wang W."/>
            <person name="Mandakova T."/>
            <person name="Vello E."/>
            <person name="Smith L.M."/>
            <person name="Henz S.R."/>
            <person name="Steffen J."/>
            <person name="Takuno S."/>
            <person name="Brandvain Y."/>
            <person name="Coop G."/>
            <person name="Andolfatto P."/>
            <person name="Hu T.T."/>
            <person name="Blanchette M."/>
            <person name="Clark R.M."/>
            <person name="Quesneville H."/>
            <person name="Nordborg M."/>
            <person name="Gaut B.S."/>
            <person name="Lysak M.A."/>
            <person name="Jenkins J."/>
            <person name="Grimwood J."/>
            <person name="Chapman J."/>
            <person name="Prochnik S."/>
            <person name="Shu S."/>
            <person name="Rokhsar D."/>
            <person name="Schmutz J."/>
            <person name="Weigel D."/>
            <person name="Wright S.I."/>
        </authorList>
    </citation>
    <scope>NUCLEOTIDE SEQUENCE [LARGE SCALE GENOMIC DNA]</scope>
    <source>
        <strain evidence="4">cv. Monte Gargano</strain>
    </source>
</reference>
<dbReference type="eggNOG" id="ENOG502QV1X">
    <property type="taxonomic scope" value="Eukaryota"/>
</dbReference>
<dbReference type="EMBL" id="KB870807">
    <property type="protein sequence ID" value="EOA33070.1"/>
    <property type="molecule type" value="Genomic_DNA"/>
</dbReference>
<dbReference type="InterPro" id="IPR024752">
    <property type="entry name" value="Myb/SANT-like_dom"/>
</dbReference>
<name>R0I4Y8_9BRAS</name>
<feature type="region of interest" description="Disordered" evidence="1">
    <location>
        <begin position="317"/>
        <end position="347"/>
    </location>
</feature>
<dbReference type="AlphaFoldDB" id="R0I4Y8"/>
<dbReference type="Pfam" id="PF12776">
    <property type="entry name" value="Myb_DNA-bind_3"/>
    <property type="match status" value="2"/>
</dbReference>
<dbReference type="PANTHER" id="PTHR47584">
    <property type="match status" value="1"/>
</dbReference>
<feature type="domain" description="Myb/SANT-like" evidence="2">
    <location>
        <begin position="171"/>
        <end position="267"/>
    </location>
</feature>
<feature type="compositionally biased region" description="Basic and acidic residues" evidence="1">
    <location>
        <begin position="141"/>
        <end position="150"/>
    </location>
</feature>
<feature type="region of interest" description="Disordered" evidence="1">
    <location>
        <begin position="137"/>
        <end position="163"/>
    </location>
</feature>
<dbReference type="PANTHER" id="PTHR47584:SF17">
    <property type="entry name" value="MYB_SANT-LIKE DNA-BINDING DOMAIN PROTEIN"/>
    <property type="match status" value="1"/>
</dbReference>
<dbReference type="KEGG" id="crb:17891204"/>
<sequence>MTSGARWKPEYPRASWQPEYHKIFVELCVEHKGSGHLPGMQHLLTTFVEKTGARFTINQLKNHYDTMLKQWKVWLRLIQCRDMKWDPQTKTFGATDQDWANYIQVNREAQPYWKKSPPLFLEELEIIFEGVNLYGEGTSSDSRKRERDEGNDAGDEASLSAPSIGHPRTLWSSTSHDIFVDLLFQESSKIRKPTRLHETYPKETWDKMVDAINLETGASFTRGQLKNRWAVTRQEWRYWCQAIGAPILKWDSNTEKFGATDEDWENFLKLNSKAAMFRWKTIPHAKKLATIFKGRVEPGNTQVRSYRRRVMNHSYEAPQLHEPAPSSAVNTQEPVTGGRDDRAGKNVDKDHEPIEVVVLDSEDETETPVCHRFNTEMKGKSPVDASTSVQKYDYTIPECMECLDAMAELKKGSELYMFALDMLMVKEHRQIFLLLKTSTLRMSWLNHRRRSV</sequence>
<evidence type="ECO:0000256" key="1">
    <source>
        <dbReference type="SAM" id="MobiDB-lite"/>
    </source>
</evidence>
<gene>
    <name evidence="3" type="ORF">CARUB_v10016407mg</name>
</gene>
<accession>R0I4Y8</accession>